<organism evidence="1 2">
    <name type="scientific">Brucella intermedia GD04153</name>
    <dbReference type="NCBI Taxonomy" id="2975438"/>
    <lineage>
        <taxon>Bacteria</taxon>
        <taxon>Pseudomonadati</taxon>
        <taxon>Pseudomonadota</taxon>
        <taxon>Alphaproteobacteria</taxon>
        <taxon>Hyphomicrobiales</taxon>
        <taxon>Brucellaceae</taxon>
        <taxon>Brucella/Ochrobactrum group</taxon>
        <taxon>Brucella</taxon>
    </lineage>
</organism>
<dbReference type="Proteomes" id="UP001158087">
    <property type="component" value="Unassembled WGS sequence"/>
</dbReference>
<name>A0AA42H1Q7_9HYPH</name>
<protein>
    <submittedName>
        <fullName evidence="1">Uncharacterized protein</fullName>
    </submittedName>
</protein>
<proteinExistence type="predicted"/>
<dbReference type="EMBL" id="JAODYY010000025">
    <property type="protein sequence ID" value="MDH0127066.1"/>
    <property type="molecule type" value="Genomic_DNA"/>
</dbReference>
<sequence length="49" mass="5322">MENDLQSVTELALRTALSIADATPEERAELDPEMVAKADEIAALHRGTK</sequence>
<gene>
    <name evidence="1" type="ORF">N7376_24155</name>
</gene>
<evidence type="ECO:0000313" key="1">
    <source>
        <dbReference type="EMBL" id="MDH0127066.1"/>
    </source>
</evidence>
<comment type="caution">
    <text evidence="1">The sequence shown here is derived from an EMBL/GenBank/DDBJ whole genome shotgun (WGS) entry which is preliminary data.</text>
</comment>
<reference evidence="1" key="1">
    <citation type="submission" date="2022-09" db="EMBL/GenBank/DDBJ databases">
        <title>Intensive care unit water sources are persistently colonized with multi-drug resistant bacteria and are the site of extensive horizontal gene transfer of antibiotic resistance genes.</title>
        <authorList>
            <person name="Diorio-Toth L."/>
        </authorList>
    </citation>
    <scope>NUCLEOTIDE SEQUENCE</scope>
    <source>
        <strain evidence="1">GD04153</strain>
    </source>
</reference>
<evidence type="ECO:0000313" key="2">
    <source>
        <dbReference type="Proteomes" id="UP001158087"/>
    </source>
</evidence>
<dbReference type="AlphaFoldDB" id="A0AA42H1Q7"/>
<accession>A0AA42H1Q7</accession>